<evidence type="ECO:0000256" key="3">
    <source>
        <dbReference type="ARBA" id="ARBA00022475"/>
    </source>
</evidence>
<dbReference type="PROSITE" id="PS51257">
    <property type="entry name" value="PROKAR_LIPOPROTEIN"/>
    <property type="match status" value="1"/>
</dbReference>
<evidence type="ECO:0000256" key="7">
    <source>
        <dbReference type="ARBA" id="ARBA00023136"/>
    </source>
</evidence>
<dbReference type="GO" id="GO:0022857">
    <property type="term" value="F:transmembrane transporter activity"/>
    <property type="evidence" value="ECO:0007669"/>
    <property type="project" value="UniProtKB-UniRule"/>
</dbReference>
<keyword evidence="5 9" id="KW-0812">Transmembrane</keyword>
<keyword evidence="4 9" id="KW-0997">Cell inner membrane</keyword>
<gene>
    <name evidence="11" type="ORF">CLV89_1247</name>
</gene>
<evidence type="ECO:0000256" key="6">
    <source>
        <dbReference type="ARBA" id="ARBA00022989"/>
    </source>
</evidence>
<dbReference type="GO" id="GO:0005886">
    <property type="term" value="C:plasma membrane"/>
    <property type="evidence" value="ECO:0007669"/>
    <property type="project" value="UniProtKB-SubCell"/>
</dbReference>
<accession>A0A2T1A7A0</accession>
<feature type="transmembrane region" description="Helical" evidence="9">
    <location>
        <begin position="83"/>
        <end position="101"/>
    </location>
</feature>
<dbReference type="InterPro" id="IPR055348">
    <property type="entry name" value="DctQ"/>
</dbReference>
<comment type="subcellular location">
    <subcellularLocation>
        <location evidence="1 9">Cell inner membrane</location>
        <topology evidence="1 9">Multi-pass membrane protein</topology>
    </subcellularLocation>
</comment>
<evidence type="ECO:0000259" key="10">
    <source>
        <dbReference type="Pfam" id="PF04290"/>
    </source>
</evidence>
<dbReference type="PANTHER" id="PTHR35011">
    <property type="entry name" value="2,3-DIKETO-L-GULONATE TRAP TRANSPORTER SMALL PERMEASE PROTEIN YIAM"/>
    <property type="match status" value="1"/>
</dbReference>
<sequence>MRAWVDMLLKTVITTIFVVLVACVSWQVISRYVLGTPSTVTDELARFLFMWLALIGGAYTLGLRRHLAIDLLTQQLSGRARTVSEAFVLFAIAGFAAFVMIRGGSQLVLKTMASGQVTPALQLPMGLVYGAIPFAGAIILFYCAIFAFELWRDGPSTPELGETAPLGGPLD</sequence>
<proteinExistence type="inferred from homology"/>
<keyword evidence="6 9" id="KW-1133">Transmembrane helix</keyword>
<feature type="domain" description="Tripartite ATP-independent periplasmic transporters DctQ component" evidence="10">
    <location>
        <begin position="20"/>
        <end position="152"/>
    </location>
</feature>
<name>A0A2T1A7A0_TRISK</name>
<dbReference type="Proteomes" id="UP000237718">
    <property type="component" value="Unassembled WGS sequence"/>
</dbReference>
<evidence type="ECO:0000256" key="1">
    <source>
        <dbReference type="ARBA" id="ARBA00004429"/>
    </source>
</evidence>
<feature type="transmembrane region" description="Helical" evidence="9">
    <location>
        <begin position="121"/>
        <end position="148"/>
    </location>
</feature>
<comment type="function">
    <text evidence="9">Part of the tripartite ATP-independent periplasmic (TRAP) transport system.</text>
</comment>
<evidence type="ECO:0000256" key="8">
    <source>
        <dbReference type="ARBA" id="ARBA00038436"/>
    </source>
</evidence>
<dbReference type="PANTHER" id="PTHR35011:SF2">
    <property type="entry name" value="2,3-DIKETO-L-GULONATE TRAP TRANSPORTER SMALL PERMEASE PROTEIN YIAM"/>
    <property type="match status" value="1"/>
</dbReference>
<feature type="transmembrane region" description="Helical" evidence="9">
    <location>
        <begin position="7"/>
        <end position="29"/>
    </location>
</feature>
<keyword evidence="7 9" id="KW-0472">Membrane</keyword>
<dbReference type="AlphaFoldDB" id="A0A2T1A7A0"/>
<comment type="subunit">
    <text evidence="9">The complex comprises the extracytoplasmic solute receptor protein and the two transmembrane proteins.</text>
</comment>
<evidence type="ECO:0000256" key="9">
    <source>
        <dbReference type="RuleBase" id="RU369079"/>
    </source>
</evidence>
<keyword evidence="3" id="KW-1003">Cell membrane</keyword>
<dbReference type="EMBL" id="PVUF01000024">
    <property type="protein sequence ID" value="PRZ44476.1"/>
    <property type="molecule type" value="Genomic_DNA"/>
</dbReference>
<reference evidence="11 12" key="1">
    <citation type="submission" date="2018-03" db="EMBL/GenBank/DDBJ databases">
        <title>Genomic Encyclopedia of Archaeal and Bacterial Type Strains, Phase II (KMG-II): from individual species to whole genera.</title>
        <authorList>
            <person name="Goeker M."/>
        </authorList>
    </citation>
    <scope>NUCLEOTIDE SEQUENCE [LARGE SCALE GENOMIC DNA]</scope>
    <source>
        <strain evidence="11 12">DSM 25328</strain>
    </source>
</reference>
<dbReference type="OrthoDB" id="4964541at2"/>
<dbReference type="InterPro" id="IPR007387">
    <property type="entry name" value="TRAP_DctQ"/>
</dbReference>
<feature type="transmembrane region" description="Helical" evidence="9">
    <location>
        <begin position="44"/>
        <end position="62"/>
    </location>
</feature>
<dbReference type="GO" id="GO:0015740">
    <property type="term" value="P:C4-dicarboxylate transport"/>
    <property type="evidence" value="ECO:0007669"/>
    <property type="project" value="TreeGrafter"/>
</dbReference>
<evidence type="ECO:0000313" key="11">
    <source>
        <dbReference type="EMBL" id="PRZ44476.1"/>
    </source>
</evidence>
<protein>
    <recommendedName>
        <fullName evidence="9">TRAP transporter small permease protein</fullName>
    </recommendedName>
</protein>
<comment type="caution">
    <text evidence="11">The sequence shown here is derived from an EMBL/GenBank/DDBJ whole genome shotgun (WGS) entry which is preliminary data.</text>
</comment>
<evidence type="ECO:0000256" key="2">
    <source>
        <dbReference type="ARBA" id="ARBA00022448"/>
    </source>
</evidence>
<organism evidence="11 12">
    <name type="scientific">Tritonibacter scottomollicae</name>
    <name type="common">Epibacterium scottomollicae</name>
    <dbReference type="NCBI Taxonomy" id="483013"/>
    <lineage>
        <taxon>Bacteria</taxon>
        <taxon>Pseudomonadati</taxon>
        <taxon>Pseudomonadota</taxon>
        <taxon>Alphaproteobacteria</taxon>
        <taxon>Rhodobacterales</taxon>
        <taxon>Paracoccaceae</taxon>
        <taxon>Tritonibacter</taxon>
    </lineage>
</organism>
<keyword evidence="2 9" id="KW-0813">Transport</keyword>
<comment type="similarity">
    <text evidence="8 9">Belongs to the TRAP transporter small permease family.</text>
</comment>
<evidence type="ECO:0000313" key="12">
    <source>
        <dbReference type="Proteomes" id="UP000237718"/>
    </source>
</evidence>
<evidence type="ECO:0000256" key="5">
    <source>
        <dbReference type="ARBA" id="ARBA00022692"/>
    </source>
</evidence>
<dbReference type="Pfam" id="PF04290">
    <property type="entry name" value="DctQ"/>
    <property type="match status" value="1"/>
</dbReference>
<evidence type="ECO:0000256" key="4">
    <source>
        <dbReference type="ARBA" id="ARBA00022519"/>
    </source>
</evidence>